<evidence type="ECO:0000259" key="9">
    <source>
        <dbReference type="Pfam" id="PF02397"/>
    </source>
</evidence>
<organism evidence="10 11">
    <name type="scientific">Methylobacterium crusticola</name>
    <dbReference type="NCBI Taxonomy" id="1697972"/>
    <lineage>
        <taxon>Bacteria</taxon>
        <taxon>Pseudomonadati</taxon>
        <taxon>Pseudomonadota</taxon>
        <taxon>Alphaproteobacteria</taxon>
        <taxon>Hyphomicrobiales</taxon>
        <taxon>Methylobacteriaceae</taxon>
        <taxon>Methylobacterium</taxon>
    </lineage>
</organism>
<dbReference type="Pfam" id="PF02397">
    <property type="entry name" value="Bac_transf"/>
    <property type="match status" value="1"/>
</dbReference>
<comment type="subcellular location">
    <subcellularLocation>
        <location evidence="1">Membrane</location>
        <topology evidence="1">Multi-pass membrane protein</topology>
    </subcellularLocation>
</comment>
<dbReference type="RefSeq" id="WP_128563700.1">
    <property type="nucleotide sequence ID" value="NZ_BPQH01000011.1"/>
</dbReference>
<keyword evidence="5 8" id="KW-1133">Transmembrane helix</keyword>
<dbReference type="GO" id="GO:0016740">
    <property type="term" value="F:transferase activity"/>
    <property type="evidence" value="ECO:0007669"/>
    <property type="project" value="UniProtKB-KW"/>
</dbReference>
<gene>
    <name evidence="10" type="primary">wcaJ_1</name>
    <name evidence="10" type="ORF">OPKNFCMD_3584</name>
</gene>
<dbReference type="NCBIfam" id="TIGR03025">
    <property type="entry name" value="EPS_sugtrans"/>
    <property type="match status" value="1"/>
</dbReference>
<evidence type="ECO:0000256" key="2">
    <source>
        <dbReference type="ARBA" id="ARBA00006464"/>
    </source>
</evidence>
<feature type="domain" description="Bacterial sugar transferase" evidence="9">
    <location>
        <begin position="53"/>
        <end position="237"/>
    </location>
</feature>
<evidence type="ECO:0000256" key="7">
    <source>
        <dbReference type="ARBA" id="ARBA00023169"/>
    </source>
</evidence>
<evidence type="ECO:0000256" key="3">
    <source>
        <dbReference type="ARBA" id="ARBA00022679"/>
    </source>
</evidence>
<dbReference type="Proteomes" id="UP001055167">
    <property type="component" value="Unassembled WGS sequence"/>
</dbReference>
<evidence type="ECO:0000256" key="6">
    <source>
        <dbReference type="ARBA" id="ARBA00023136"/>
    </source>
</evidence>
<protein>
    <submittedName>
        <fullName evidence="10">UDP-glucose:undecaprenyl-phosphate glucose-1-phosphate transferase</fullName>
    </submittedName>
</protein>
<dbReference type="InterPro" id="IPR017475">
    <property type="entry name" value="EPS_sugar_tfrase"/>
</dbReference>
<dbReference type="PANTHER" id="PTHR30576">
    <property type="entry name" value="COLANIC BIOSYNTHESIS UDP-GLUCOSE LIPID CARRIER TRANSFERASE"/>
    <property type="match status" value="1"/>
</dbReference>
<dbReference type="PANTHER" id="PTHR30576:SF21">
    <property type="entry name" value="UDP-GLUCOSE:UNDECAPRENYL-PHOSPHATE GLUCOSE-1-PHOSPHATE TRANSFERASE"/>
    <property type="match status" value="1"/>
</dbReference>
<feature type="transmembrane region" description="Helical" evidence="8">
    <location>
        <begin position="58"/>
        <end position="79"/>
    </location>
</feature>
<evidence type="ECO:0000256" key="8">
    <source>
        <dbReference type="SAM" id="Phobius"/>
    </source>
</evidence>
<accession>A0ABQ4QZM1</accession>
<keyword evidence="4 8" id="KW-0812">Transmembrane</keyword>
<proteinExistence type="inferred from homology"/>
<evidence type="ECO:0000256" key="5">
    <source>
        <dbReference type="ARBA" id="ARBA00022989"/>
    </source>
</evidence>
<keyword evidence="11" id="KW-1185">Reference proteome</keyword>
<evidence type="ECO:0000256" key="4">
    <source>
        <dbReference type="ARBA" id="ARBA00022692"/>
    </source>
</evidence>
<evidence type="ECO:0000313" key="11">
    <source>
        <dbReference type="Proteomes" id="UP001055167"/>
    </source>
</evidence>
<comment type="caution">
    <text evidence="10">The sequence shown here is derived from an EMBL/GenBank/DDBJ whole genome shotgun (WGS) entry which is preliminary data.</text>
</comment>
<evidence type="ECO:0000256" key="1">
    <source>
        <dbReference type="ARBA" id="ARBA00004141"/>
    </source>
</evidence>
<dbReference type="InterPro" id="IPR003362">
    <property type="entry name" value="Bact_transf"/>
</dbReference>
<evidence type="ECO:0000313" key="10">
    <source>
        <dbReference type="EMBL" id="GJD50836.1"/>
    </source>
</evidence>
<name>A0ABQ4QZM1_9HYPH</name>
<keyword evidence="7" id="KW-0270">Exopolysaccharide synthesis</keyword>
<dbReference type="EMBL" id="BPQH01000011">
    <property type="protein sequence ID" value="GJD50836.1"/>
    <property type="molecule type" value="Genomic_DNA"/>
</dbReference>
<comment type="similarity">
    <text evidence="2">Belongs to the bacterial sugar transferase family.</text>
</comment>
<reference evidence="10" key="2">
    <citation type="submission" date="2021-08" db="EMBL/GenBank/DDBJ databases">
        <authorList>
            <person name="Tani A."/>
            <person name="Ola A."/>
            <person name="Ogura Y."/>
            <person name="Katsura K."/>
            <person name="Hayashi T."/>
        </authorList>
    </citation>
    <scope>NUCLEOTIDE SEQUENCE</scope>
    <source>
        <strain evidence="10">KCTC 52305</strain>
    </source>
</reference>
<sequence>MAPVARLRAPADTDGAALLDEAPARAPGLPSLAPAPLPAGSAPALSLPSRTAKRTLDLVLAGAALVLLMPLLALIAVLITRDSRGPVIFRQNRVGFGNRPFQVWKFRTMTCCEDGPVVRQARRDDPRVTRVGRFLRRSSLDELPQLVNVLRGEMSLVGPRPHAIAHDAQYSGLIAGYPDRHAVKPGITGWAQVRGSRGETPDVAAMKHRVDLDLAYIESWSILLDLVILVMTVREIFRTHRAY</sequence>
<keyword evidence="6 8" id="KW-0472">Membrane</keyword>
<keyword evidence="3 10" id="KW-0808">Transferase</keyword>
<reference evidence="10" key="1">
    <citation type="journal article" date="2021" name="Front. Microbiol.">
        <title>Comprehensive Comparative Genomics and Phenotyping of Methylobacterium Species.</title>
        <authorList>
            <person name="Alessa O."/>
            <person name="Ogura Y."/>
            <person name="Fujitani Y."/>
            <person name="Takami H."/>
            <person name="Hayashi T."/>
            <person name="Sahin N."/>
            <person name="Tani A."/>
        </authorList>
    </citation>
    <scope>NUCLEOTIDE SEQUENCE</scope>
    <source>
        <strain evidence="10">KCTC 52305</strain>
    </source>
</reference>